<feature type="transmembrane region" description="Helical" evidence="1">
    <location>
        <begin position="168"/>
        <end position="192"/>
    </location>
</feature>
<feature type="domain" description="Acyltransferase 3" evidence="2">
    <location>
        <begin position="29"/>
        <end position="379"/>
    </location>
</feature>
<feature type="transmembrane region" description="Helical" evidence="1">
    <location>
        <begin position="298"/>
        <end position="314"/>
    </location>
</feature>
<feature type="transmembrane region" description="Helical" evidence="1">
    <location>
        <begin position="256"/>
        <end position="278"/>
    </location>
</feature>
<dbReference type="Pfam" id="PF01757">
    <property type="entry name" value="Acyl_transf_3"/>
    <property type="match status" value="1"/>
</dbReference>
<dbReference type="EMBL" id="CALOZG010000010">
    <property type="protein sequence ID" value="CAH4030675.1"/>
    <property type="molecule type" value="Genomic_DNA"/>
</dbReference>
<feature type="transmembrane region" description="Helical" evidence="1">
    <location>
        <begin position="321"/>
        <end position="343"/>
    </location>
</feature>
<reference evidence="3" key="1">
    <citation type="submission" date="2022-05" db="EMBL/GenBank/DDBJ databases">
        <authorList>
            <person name="Okamura Y."/>
        </authorList>
    </citation>
    <scope>NUCLEOTIDE SEQUENCE</scope>
</reference>
<feature type="transmembrane region" description="Helical" evidence="1">
    <location>
        <begin position="142"/>
        <end position="161"/>
    </location>
</feature>
<keyword evidence="1" id="KW-1133">Transmembrane helix</keyword>
<dbReference type="GO" id="GO:0016747">
    <property type="term" value="F:acyltransferase activity, transferring groups other than amino-acyl groups"/>
    <property type="evidence" value="ECO:0007669"/>
    <property type="project" value="InterPro"/>
</dbReference>
<feature type="transmembrane region" description="Helical" evidence="1">
    <location>
        <begin position="215"/>
        <end position="236"/>
    </location>
</feature>
<organism evidence="3 4">
    <name type="scientific">Pieris brassicae</name>
    <name type="common">White butterfly</name>
    <name type="synonym">Large white butterfly</name>
    <dbReference type="NCBI Taxonomy" id="7116"/>
    <lineage>
        <taxon>Eukaryota</taxon>
        <taxon>Metazoa</taxon>
        <taxon>Ecdysozoa</taxon>
        <taxon>Arthropoda</taxon>
        <taxon>Hexapoda</taxon>
        <taxon>Insecta</taxon>
        <taxon>Pterygota</taxon>
        <taxon>Neoptera</taxon>
        <taxon>Endopterygota</taxon>
        <taxon>Lepidoptera</taxon>
        <taxon>Glossata</taxon>
        <taxon>Ditrysia</taxon>
        <taxon>Papilionoidea</taxon>
        <taxon>Pieridae</taxon>
        <taxon>Pierinae</taxon>
        <taxon>Pieris</taxon>
    </lineage>
</organism>
<feature type="transmembrane region" description="Helical" evidence="1">
    <location>
        <begin position="363"/>
        <end position="392"/>
    </location>
</feature>
<name>A0A9P0XAE2_PIEBR</name>
<keyword evidence="4" id="KW-1185">Reference proteome</keyword>
<evidence type="ECO:0000256" key="1">
    <source>
        <dbReference type="SAM" id="Phobius"/>
    </source>
</evidence>
<dbReference type="InterPro" id="IPR052728">
    <property type="entry name" value="O2_lipid_transport_reg"/>
</dbReference>
<accession>A0A9P0XAE2</accession>
<gene>
    <name evidence="3" type="ORF">PIBRA_LOCUS7299</name>
</gene>
<proteinExistence type="predicted"/>
<feature type="transmembrane region" description="Helical" evidence="1">
    <location>
        <begin position="40"/>
        <end position="58"/>
    </location>
</feature>
<evidence type="ECO:0000313" key="3">
    <source>
        <dbReference type="EMBL" id="CAH4030675.1"/>
    </source>
</evidence>
<keyword evidence="1" id="KW-0472">Membrane</keyword>
<sequence length="419" mass="47240">MSVILEHVCWLANLSYIDDTRNMEMIRRQPDAMLMTNSTLVVQIFFVMSSFLLAYKLLRLKSRGPFFTTFLETMINRIIRISPSHLMVIWFASSWWERVNSGPLWTPLVEGEAAVCRKKWWTHLLFINNLVYPDDKCLIPTWYLAADMQLYAASLLFLLLVRGRRTALLLLSGLFVAFTALNFTFAYLWHLIPNFVLHRPESVRTSYGGEASFNVLYQSPLGNAPAAIGGLLLALIHREMKDRGVCLSQQKGFQTFRWFCICAAPAAVCWAGLSPLIAGPRLPERLTAAALAALERPVFVLLVLTALLGAINGVKSPWRTWLSHMGAVVPRLSFGALLLHLPLNKALLASRIAPIQLDRSHAIYEWFGVGVIAYTAAIPLALLVEFPALALYRELRRVTVRPTLDPTHEKLDKTEPVLQ</sequence>
<protein>
    <recommendedName>
        <fullName evidence="2">Acyltransferase 3 domain-containing protein</fullName>
    </recommendedName>
</protein>
<keyword evidence="1" id="KW-0812">Transmembrane</keyword>
<dbReference type="InterPro" id="IPR002656">
    <property type="entry name" value="Acyl_transf_3_dom"/>
</dbReference>
<evidence type="ECO:0000259" key="2">
    <source>
        <dbReference type="Pfam" id="PF01757"/>
    </source>
</evidence>
<dbReference type="PANTHER" id="PTHR11161:SF0">
    <property type="entry name" value="O-ACYLTRANSFERASE LIKE PROTEIN"/>
    <property type="match status" value="1"/>
</dbReference>
<dbReference type="AlphaFoldDB" id="A0A9P0XAE2"/>
<evidence type="ECO:0000313" key="4">
    <source>
        <dbReference type="Proteomes" id="UP001152562"/>
    </source>
</evidence>
<comment type="caution">
    <text evidence="3">The sequence shown here is derived from an EMBL/GenBank/DDBJ whole genome shotgun (WGS) entry which is preliminary data.</text>
</comment>
<dbReference type="PANTHER" id="PTHR11161">
    <property type="entry name" value="O-ACYLTRANSFERASE"/>
    <property type="match status" value="1"/>
</dbReference>
<dbReference type="Proteomes" id="UP001152562">
    <property type="component" value="Unassembled WGS sequence"/>
</dbReference>